<reference evidence="2" key="2">
    <citation type="submission" date="2020-05" db="UniProtKB">
        <authorList>
            <consortium name="EnsemblMetazoa"/>
        </authorList>
    </citation>
    <scope>IDENTIFICATION</scope>
    <source>
        <strain evidence="2">IAEA</strain>
    </source>
</reference>
<protein>
    <submittedName>
        <fullName evidence="2">Uncharacterized protein</fullName>
    </submittedName>
</protein>
<reference evidence="3" key="1">
    <citation type="submission" date="2014-03" db="EMBL/GenBank/DDBJ databases">
        <authorList>
            <person name="Aksoy S."/>
            <person name="Warren W."/>
            <person name="Wilson R.K."/>
        </authorList>
    </citation>
    <scope>NUCLEOTIDE SEQUENCE [LARGE SCALE GENOMIC DNA]</scope>
    <source>
        <strain evidence="3">IAEA</strain>
    </source>
</reference>
<feature type="transmembrane region" description="Helical" evidence="1">
    <location>
        <begin position="48"/>
        <end position="74"/>
    </location>
</feature>
<dbReference type="EnsemblMetazoa" id="GBRI024238-RA">
    <property type="protein sequence ID" value="GBRI024238-PA"/>
    <property type="gene ID" value="GBRI024238"/>
</dbReference>
<proteinExistence type="predicted"/>
<organism evidence="2 3">
    <name type="scientific">Glossina brevipalpis</name>
    <dbReference type="NCBI Taxonomy" id="37001"/>
    <lineage>
        <taxon>Eukaryota</taxon>
        <taxon>Metazoa</taxon>
        <taxon>Ecdysozoa</taxon>
        <taxon>Arthropoda</taxon>
        <taxon>Hexapoda</taxon>
        <taxon>Insecta</taxon>
        <taxon>Pterygota</taxon>
        <taxon>Neoptera</taxon>
        <taxon>Endopterygota</taxon>
        <taxon>Diptera</taxon>
        <taxon>Brachycera</taxon>
        <taxon>Muscomorpha</taxon>
        <taxon>Hippoboscoidea</taxon>
        <taxon>Glossinidae</taxon>
        <taxon>Glossina</taxon>
    </lineage>
</organism>
<evidence type="ECO:0000256" key="1">
    <source>
        <dbReference type="SAM" id="Phobius"/>
    </source>
</evidence>
<keyword evidence="1" id="KW-0472">Membrane</keyword>
<feature type="transmembrane region" description="Helical" evidence="1">
    <location>
        <begin position="6"/>
        <end position="27"/>
    </location>
</feature>
<dbReference type="VEuPathDB" id="VectorBase:GBRI024238"/>
<feature type="transmembrane region" description="Helical" evidence="1">
    <location>
        <begin position="80"/>
        <end position="96"/>
    </location>
</feature>
<dbReference type="Proteomes" id="UP000091820">
    <property type="component" value="Unassembled WGS sequence"/>
</dbReference>
<sequence>MLIEVLFGLVAVAKILLRIAIAIKGILSREVTLVLVYNSIRNLSRNKVAILLESKLAASVVLMKVTICLIVALIEVAVLLAQWIFNVFVIAVVSLSETNRIATKSSSNDTRAEVDCLRVGELMCKTLNNKAYDERAFKDALNYMFLVHNCKR</sequence>
<accession>A0A1A9WLS9</accession>
<name>A0A1A9WLS9_9MUSC</name>
<keyword evidence="1" id="KW-1133">Transmembrane helix</keyword>
<keyword evidence="3" id="KW-1185">Reference proteome</keyword>
<dbReference type="AlphaFoldDB" id="A0A1A9WLS9"/>
<evidence type="ECO:0000313" key="3">
    <source>
        <dbReference type="Proteomes" id="UP000091820"/>
    </source>
</evidence>
<keyword evidence="1" id="KW-0812">Transmembrane</keyword>
<evidence type="ECO:0000313" key="2">
    <source>
        <dbReference type="EnsemblMetazoa" id="GBRI024238-PA"/>
    </source>
</evidence>